<name>A0A4Q2U8U3_9HYPH</name>
<evidence type="ECO:0000256" key="1">
    <source>
        <dbReference type="ARBA" id="ARBA00004651"/>
    </source>
</evidence>
<feature type="transmembrane region" description="Helical" evidence="7">
    <location>
        <begin position="338"/>
        <end position="360"/>
    </location>
</feature>
<organism evidence="8 9">
    <name type="scientific">Lichenibacterium minor</name>
    <dbReference type="NCBI Taxonomy" id="2316528"/>
    <lineage>
        <taxon>Bacteria</taxon>
        <taxon>Pseudomonadati</taxon>
        <taxon>Pseudomonadota</taxon>
        <taxon>Alphaproteobacteria</taxon>
        <taxon>Hyphomicrobiales</taxon>
        <taxon>Lichenihabitantaceae</taxon>
        <taxon>Lichenibacterium</taxon>
    </lineage>
</organism>
<feature type="transmembrane region" description="Helical" evidence="7">
    <location>
        <begin position="287"/>
        <end position="307"/>
    </location>
</feature>
<keyword evidence="6 7" id="KW-0472">Membrane</keyword>
<dbReference type="OrthoDB" id="5393513at2"/>
<dbReference type="AlphaFoldDB" id="A0A4Q2U8U3"/>
<evidence type="ECO:0000256" key="3">
    <source>
        <dbReference type="ARBA" id="ARBA00022475"/>
    </source>
</evidence>
<feature type="transmembrane region" description="Helical" evidence="7">
    <location>
        <begin position="166"/>
        <end position="185"/>
    </location>
</feature>
<evidence type="ECO:0000256" key="6">
    <source>
        <dbReference type="ARBA" id="ARBA00023136"/>
    </source>
</evidence>
<dbReference type="PANTHER" id="PTHR30106:SF2">
    <property type="entry name" value="UPF0324 INNER MEMBRANE PROTEIN YEIH"/>
    <property type="match status" value="1"/>
</dbReference>
<feature type="transmembrane region" description="Helical" evidence="7">
    <location>
        <begin position="79"/>
        <end position="96"/>
    </location>
</feature>
<evidence type="ECO:0000256" key="7">
    <source>
        <dbReference type="SAM" id="Phobius"/>
    </source>
</evidence>
<comment type="similarity">
    <text evidence="2">Belongs to the UPF0324 family.</text>
</comment>
<feature type="transmembrane region" description="Helical" evidence="7">
    <location>
        <begin position="138"/>
        <end position="160"/>
    </location>
</feature>
<evidence type="ECO:0000313" key="8">
    <source>
        <dbReference type="EMBL" id="RYC31315.1"/>
    </source>
</evidence>
<proteinExistence type="inferred from homology"/>
<dbReference type="GO" id="GO:0005886">
    <property type="term" value="C:plasma membrane"/>
    <property type="evidence" value="ECO:0007669"/>
    <property type="project" value="UniProtKB-SubCell"/>
</dbReference>
<evidence type="ECO:0000256" key="4">
    <source>
        <dbReference type="ARBA" id="ARBA00022692"/>
    </source>
</evidence>
<dbReference type="EMBL" id="QYBB01000015">
    <property type="protein sequence ID" value="RYC31315.1"/>
    <property type="molecule type" value="Genomic_DNA"/>
</dbReference>
<feature type="transmembrane region" description="Helical" evidence="7">
    <location>
        <begin position="397"/>
        <end position="419"/>
    </location>
</feature>
<comment type="subcellular location">
    <subcellularLocation>
        <location evidence="1">Cell membrane</location>
        <topology evidence="1">Multi-pass membrane protein</topology>
    </subcellularLocation>
</comment>
<feature type="transmembrane region" description="Helical" evidence="7">
    <location>
        <begin position="197"/>
        <end position="219"/>
    </location>
</feature>
<keyword evidence="4 7" id="KW-0812">Transmembrane</keyword>
<gene>
    <name evidence="8" type="ORF">D3273_14465</name>
</gene>
<dbReference type="InterPro" id="IPR018383">
    <property type="entry name" value="UPF0324_pro"/>
</dbReference>
<evidence type="ECO:0000313" key="9">
    <source>
        <dbReference type="Proteomes" id="UP000290759"/>
    </source>
</evidence>
<evidence type="ECO:0000256" key="5">
    <source>
        <dbReference type="ARBA" id="ARBA00022989"/>
    </source>
</evidence>
<accession>A0A4Q2U8U3</accession>
<reference evidence="8 9" key="1">
    <citation type="submission" date="2018-12" db="EMBL/GenBank/DDBJ databases">
        <authorList>
            <person name="Grouzdev D.S."/>
            <person name="Krutkina M.S."/>
        </authorList>
    </citation>
    <scope>NUCLEOTIDE SEQUENCE [LARGE SCALE GENOMIC DNA]</scope>
    <source>
        <strain evidence="8 9">RmlP026</strain>
    </source>
</reference>
<keyword evidence="3" id="KW-1003">Cell membrane</keyword>
<dbReference type="Pfam" id="PF03601">
    <property type="entry name" value="Cons_hypoth698"/>
    <property type="match status" value="1"/>
</dbReference>
<feature type="transmembrane region" description="Helical" evidence="7">
    <location>
        <begin position="108"/>
        <end position="126"/>
    </location>
</feature>
<protein>
    <submittedName>
        <fullName evidence="8">Putative sulfate exporter family transporter</fullName>
    </submittedName>
</protein>
<feature type="transmembrane region" description="Helical" evidence="7">
    <location>
        <begin position="259"/>
        <end position="281"/>
    </location>
</feature>
<keyword evidence="5 7" id="KW-1133">Transmembrane helix</keyword>
<feature type="transmembrane region" description="Helical" evidence="7">
    <location>
        <begin position="225"/>
        <end position="247"/>
    </location>
</feature>
<reference evidence="8 9" key="2">
    <citation type="submission" date="2019-02" db="EMBL/GenBank/DDBJ databases">
        <title>'Lichenibacterium ramalinii' gen. nov. sp. nov., 'Lichenibacterium minor' gen. nov. sp. nov.</title>
        <authorList>
            <person name="Pankratov T."/>
        </authorList>
    </citation>
    <scope>NUCLEOTIDE SEQUENCE [LARGE SCALE GENOMIC DNA]</scope>
    <source>
        <strain evidence="8 9">RmlP026</strain>
    </source>
</reference>
<sequence length="422" mass="43354">MPVPARARLSGFAALTDLHRAVHAIDRASRSNVLEWRLDGAGRPSPISRHPTGGDRRNPRVDPSRINEVKILSRIRPSLLPGLVLCVAVTLVAVALQAIETRIVGEPYLEALVLAILLGVAIRSLWTPGPRWAPGIAFSAKVLLEVAVVLLGASVSAATVLALGPALIGGIALVVALAIASSYALCRLLGLPKRMAVLVACGNSICGNSAIAAVAPVIGADGDDVASSIAFTAVLGVVVVLLLPLLVPVLALSLTQYGVLAGLTVYAVPQVLAATLPIGALSNQVGTVVKLVRVLMLGPVVLALSLVTRRLRDEPDEPAPHVTAGDRPRRGRPALHELVPWFIVGFLVVLLLRSLGLIPAPALPPIGATASALTTVSMAALGLGVDVRVVAKAGVRVTAAVTASLVVLGLVSLALIRVMGVA</sequence>
<dbReference type="PANTHER" id="PTHR30106">
    <property type="entry name" value="INNER MEMBRANE PROTEIN YEIH-RELATED"/>
    <property type="match status" value="1"/>
</dbReference>
<evidence type="ECO:0000256" key="2">
    <source>
        <dbReference type="ARBA" id="ARBA00007977"/>
    </source>
</evidence>
<comment type="caution">
    <text evidence="8">The sequence shown here is derived from an EMBL/GenBank/DDBJ whole genome shotgun (WGS) entry which is preliminary data.</text>
</comment>
<dbReference type="Proteomes" id="UP000290759">
    <property type="component" value="Unassembled WGS sequence"/>
</dbReference>
<feature type="transmembrane region" description="Helical" evidence="7">
    <location>
        <begin position="366"/>
        <end position="385"/>
    </location>
</feature>
<keyword evidence="9" id="KW-1185">Reference proteome</keyword>